<dbReference type="EMBL" id="JAMSHJ010000002">
    <property type="protein sequence ID" value="KAI5439008.1"/>
    <property type="molecule type" value="Genomic_DNA"/>
</dbReference>
<dbReference type="GO" id="GO:0004190">
    <property type="term" value="F:aspartic-type endopeptidase activity"/>
    <property type="evidence" value="ECO:0007669"/>
    <property type="project" value="InterPro"/>
</dbReference>
<dbReference type="InterPro" id="IPR021109">
    <property type="entry name" value="Peptidase_aspartic_dom_sf"/>
</dbReference>
<organism evidence="1 2">
    <name type="scientific">Pisum sativum</name>
    <name type="common">Garden pea</name>
    <name type="synonym">Lathyrus oleraceus</name>
    <dbReference type="NCBI Taxonomy" id="3888"/>
    <lineage>
        <taxon>Eukaryota</taxon>
        <taxon>Viridiplantae</taxon>
        <taxon>Streptophyta</taxon>
        <taxon>Embryophyta</taxon>
        <taxon>Tracheophyta</taxon>
        <taxon>Spermatophyta</taxon>
        <taxon>Magnoliopsida</taxon>
        <taxon>eudicotyledons</taxon>
        <taxon>Gunneridae</taxon>
        <taxon>Pentapetalae</taxon>
        <taxon>rosids</taxon>
        <taxon>fabids</taxon>
        <taxon>Fabales</taxon>
        <taxon>Fabaceae</taxon>
        <taxon>Papilionoideae</taxon>
        <taxon>50 kb inversion clade</taxon>
        <taxon>NPAAA clade</taxon>
        <taxon>Hologalegina</taxon>
        <taxon>IRL clade</taxon>
        <taxon>Fabeae</taxon>
        <taxon>Lathyrus</taxon>
    </lineage>
</organism>
<dbReference type="Proteomes" id="UP001058974">
    <property type="component" value="Chromosome 2"/>
</dbReference>
<proteinExistence type="predicted"/>
<reference evidence="1 2" key="1">
    <citation type="journal article" date="2022" name="Nat. Genet.">
        <title>Improved pea reference genome and pan-genome highlight genomic features and evolutionary characteristics.</title>
        <authorList>
            <person name="Yang T."/>
            <person name="Liu R."/>
            <person name="Luo Y."/>
            <person name="Hu S."/>
            <person name="Wang D."/>
            <person name="Wang C."/>
            <person name="Pandey M.K."/>
            <person name="Ge S."/>
            <person name="Xu Q."/>
            <person name="Li N."/>
            <person name="Li G."/>
            <person name="Huang Y."/>
            <person name="Saxena R.K."/>
            <person name="Ji Y."/>
            <person name="Li M."/>
            <person name="Yan X."/>
            <person name="He Y."/>
            <person name="Liu Y."/>
            <person name="Wang X."/>
            <person name="Xiang C."/>
            <person name="Varshney R.K."/>
            <person name="Ding H."/>
            <person name="Gao S."/>
            <person name="Zong X."/>
        </authorList>
    </citation>
    <scope>NUCLEOTIDE SEQUENCE [LARGE SCALE GENOMIC DNA]</scope>
    <source>
        <strain evidence="1 2">cv. Zhongwan 6</strain>
    </source>
</reference>
<comment type="caution">
    <text evidence="1">The sequence shown here is derived from an EMBL/GenBank/DDBJ whole genome shotgun (WGS) entry which is preliminary data.</text>
</comment>
<protein>
    <submittedName>
        <fullName evidence="1">Uncharacterized protein</fullName>
    </submittedName>
</protein>
<dbReference type="CDD" id="cd00303">
    <property type="entry name" value="retropepsin_like"/>
    <property type="match status" value="1"/>
</dbReference>
<accession>A0A9D4YII1</accession>
<name>A0A9D4YII1_PEA</name>
<evidence type="ECO:0000313" key="2">
    <source>
        <dbReference type="Proteomes" id="UP001058974"/>
    </source>
</evidence>
<dbReference type="Gene3D" id="2.40.70.10">
    <property type="entry name" value="Acid Proteases"/>
    <property type="match status" value="1"/>
</dbReference>
<dbReference type="PANTHER" id="PTHR32108:SF9">
    <property type="entry name" value="REVERSE TRANSCRIPTASE RNASE H-LIKE DOMAIN-CONTAINING PROTEIN"/>
    <property type="match status" value="1"/>
</dbReference>
<gene>
    <name evidence="1" type="ORF">KIW84_024662</name>
</gene>
<dbReference type="GO" id="GO:0006508">
    <property type="term" value="P:proteolysis"/>
    <property type="evidence" value="ECO:0007669"/>
    <property type="project" value="InterPro"/>
</dbReference>
<keyword evidence="2" id="KW-1185">Reference proteome</keyword>
<sequence>MTYAELYPSFILKNLLQPKNPPQIPEPLPWWYKSELRCAFHQGAPGHDIENLYPLKYEVQKLVKSGMVSFEDRAPNVKANPLPARGNPSVNMVDGCPREFKVFDVCFIIRSLVTMHKDIYLSRHVDDNVNVIVPVFKTPERVVIQFDSNSSKSVSNRSVSSLVIRLAGSIPYAYDKAIPYQYNVTMLENGQEVPLPTTSSVVSISDVTKVTRSGRVFGPVFAKNVEDMFVSKKVDVSVVDPVSTPKCQSGESTNLKPNDDDEVLRLIKKSEFNMVEQLLQTPSKISVLSLLMNSEAHREALQKVLEQAYVEHDVTVDQFDHIMANITSCNNLSFCDEELPDGGRNHNLALHISMNCKEDALSNVLVDTGSSLNVLPKSTLSRLSYQEALMRYSCVIVKAFNGSSKTMIGKVDLPVKIGPSDFQITFQVMDIHPAYSCLFGRPWIHEAGALTSTLHPKLKFVKNGKLVIIGGEKALLVSHLSSFSYVEAEDDIGTSFQALSIAEEKRVGAPMYSFKDT</sequence>
<dbReference type="PANTHER" id="PTHR32108">
    <property type="entry name" value="DNA-DIRECTED RNA POLYMERASE SUBUNIT ALPHA"/>
    <property type="match status" value="1"/>
</dbReference>
<dbReference type="AlphaFoldDB" id="A0A9D4YII1"/>
<dbReference type="SUPFAM" id="SSF50630">
    <property type="entry name" value="Acid proteases"/>
    <property type="match status" value="1"/>
</dbReference>
<dbReference type="InterPro" id="IPR001969">
    <property type="entry name" value="Aspartic_peptidase_AS"/>
</dbReference>
<dbReference type="PROSITE" id="PS00141">
    <property type="entry name" value="ASP_PROTEASE"/>
    <property type="match status" value="1"/>
</dbReference>
<evidence type="ECO:0000313" key="1">
    <source>
        <dbReference type="EMBL" id="KAI5439008.1"/>
    </source>
</evidence>
<dbReference type="Gramene" id="Psat02G0466200-T1">
    <property type="protein sequence ID" value="KAI5439008.1"/>
    <property type="gene ID" value="KIW84_024662"/>
</dbReference>